<dbReference type="InterPro" id="IPR029054">
    <property type="entry name" value="dUTPase-like"/>
</dbReference>
<dbReference type="InterPro" id="IPR021109">
    <property type="entry name" value="Peptidase_aspartic_dom_sf"/>
</dbReference>
<keyword evidence="4" id="KW-1133">Transmembrane helix</keyword>
<dbReference type="Gene3D" id="2.40.70.10">
    <property type="entry name" value="Acid Proteases"/>
    <property type="match status" value="1"/>
</dbReference>
<accession>A0ABQ9DBQ6</accession>
<proteinExistence type="predicted"/>
<evidence type="ECO:0000256" key="4">
    <source>
        <dbReference type="SAM" id="Phobius"/>
    </source>
</evidence>
<dbReference type="PROSITE" id="PS50175">
    <property type="entry name" value="ASP_PROT_RETROV"/>
    <property type="match status" value="1"/>
</dbReference>
<sequence>MQALPKMCETRCPASELITATASSAVLDLAFSQPVLLLLTAVALIPIGVWGPLGAGVHTLLIGHSSTTRMVLFVLPGVINSASHSEIQIMAWTPVPPCYAPEGQQLAQLIPFYSASPPGKEKRGSAAFGSTGMPQILWAKTISSSQAMMMCSIDGDQFRGLVDTGADVSIIKDGEWPADWSTVFSAVTIQRISGMQRPRQSAQLRTVLRPEGQAAPIPCTLWRTVWTTNDMFARLIIKGREHFQMMDEEDLEVIYIPATKDNLDWLLAEDAGFQAALVDYMGDLSVHFPKHWLGAEIGNLPLLAAH</sequence>
<reference evidence="6" key="1">
    <citation type="submission" date="2019-10" db="EMBL/GenBank/DDBJ databases">
        <authorList>
            <person name="Soares A.E.R."/>
            <person name="Aleixo A."/>
            <person name="Schneider P."/>
            <person name="Miyaki C.Y."/>
            <person name="Schneider M.P."/>
            <person name="Mello C."/>
            <person name="Vasconcelos A.T.R."/>
        </authorList>
    </citation>
    <scope>NUCLEOTIDE SEQUENCE</scope>
    <source>
        <tissue evidence="6">Muscle</tissue>
    </source>
</reference>
<keyword evidence="4" id="KW-0812">Transmembrane</keyword>
<dbReference type="EMBL" id="WHWB01033654">
    <property type="protein sequence ID" value="KAJ7418412.1"/>
    <property type="molecule type" value="Genomic_DNA"/>
</dbReference>
<keyword evidence="1" id="KW-0645">Protease</keyword>
<evidence type="ECO:0000256" key="2">
    <source>
        <dbReference type="ARBA" id="ARBA00022750"/>
    </source>
</evidence>
<dbReference type="Gene3D" id="2.70.40.10">
    <property type="match status" value="1"/>
</dbReference>
<feature type="transmembrane region" description="Helical" evidence="4">
    <location>
        <begin position="35"/>
        <end position="62"/>
    </location>
</feature>
<dbReference type="InterPro" id="IPR001969">
    <property type="entry name" value="Aspartic_peptidase_AS"/>
</dbReference>
<dbReference type="Proteomes" id="UP001145742">
    <property type="component" value="Unassembled WGS sequence"/>
</dbReference>
<dbReference type="PROSITE" id="PS00141">
    <property type="entry name" value="ASP_PROTEASE"/>
    <property type="match status" value="1"/>
</dbReference>
<protein>
    <recommendedName>
        <fullName evidence="5">Peptidase A2 domain-containing protein</fullName>
    </recommendedName>
</protein>
<keyword evidence="4" id="KW-0472">Membrane</keyword>
<name>A0ABQ9DBQ6_9PASS</name>
<organism evidence="6 7">
    <name type="scientific">Willisornis vidua</name>
    <name type="common">Xingu scale-backed antbird</name>
    <dbReference type="NCBI Taxonomy" id="1566151"/>
    <lineage>
        <taxon>Eukaryota</taxon>
        <taxon>Metazoa</taxon>
        <taxon>Chordata</taxon>
        <taxon>Craniata</taxon>
        <taxon>Vertebrata</taxon>
        <taxon>Euteleostomi</taxon>
        <taxon>Archelosauria</taxon>
        <taxon>Archosauria</taxon>
        <taxon>Dinosauria</taxon>
        <taxon>Saurischia</taxon>
        <taxon>Theropoda</taxon>
        <taxon>Coelurosauria</taxon>
        <taxon>Aves</taxon>
        <taxon>Neognathae</taxon>
        <taxon>Neoaves</taxon>
        <taxon>Telluraves</taxon>
        <taxon>Australaves</taxon>
        <taxon>Passeriformes</taxon>
        <taxon>Thamnophilidae</taxon>
        <taxon>Willisornis</taxon>
    </lineage>
</organism>
<dbReference type="Pfam" id="PF00077">
    <property type="entry name" value="RVP"/>
    <property type="match status" value="1"/>
</dbReference>
<comment type="caution">
    <text evidence="6">The sequence shown here is derived from an EMBL/GenBank/DDBJ whole genome shotgun (WGS) entry which is preliminary data.</text>
</comment>
<gene>
    <name evidence="6" type="ORF">WISP_59192</name>
</gene>
<dbReference type="InterPro" id="IPR036157">
    <property type="entry name" value="dUTPase-like_sf"/>
</dbReference>
<dbReference type="SUPFAM" id="SSF50630">
    <property type="entry name" value="Acid proteases"/>
    <property type="match status" value="1"/>
</dbReference>
<evidence type="ECO:0000313" key="7">
    <source>
        <dbReference type="Proteomes" id="UP001145742"/>
    </source>
</evidence>
<evidence type="ECO:0000256" key="3">
    <source>
        <dbReference type="ARBA" id="ARBA00022801"/>
    </source>
</evidence>
<feature type="domain" description="Peptidase A2" evidence="5">
    <location>
        <begin position="158"/>
        <end position="242"/>
    </location>
</feature>
<keyword evidence="7" id="KW-1185">Reference proteome</keyword>
<evidence type="ECO:0000259" key="5">
    <source>
        <dbReference type="PROSITE" id="PS50175"/>
    </source>
</evidence>
<dbReference type="SUPFAM" id="SSF51283">
    <property type="entry name" value="dUTPase-like"/>
    <property type="match status" value="1"/>
</dbReference>
<dbReference type="InterPro" id="IPR018061">
    <property type="entry name" value="Retropepsins"/>
</dbReference>
<evidence type="ECO:0000313" key="6">
    <source>
        <dbReference type="EMBL" id="KAJ7418412.1"/>
    </source>
</evidence>
<dbReference type="Pfam" id="PF00692">
    <property type="entry name" value="dUTPase"/>
    <property type="match status" value="1"/>
</dbReference>
<dbReference type="InterPro" id="IPR051592">
    <property type="entry name" value="HERV-K_Pro_peptidase_A2"/>
</dbReference>
<dbReference type="PANTHER" id="PTHR19422">
    <property type="entry name" value="GAG RETROVIRAL POLYPROTEIN"/>
    <property type="match status" value="1"/>
</dbReference>
<dbReference type="InterPro" id="IPR001995">
    <property type="entry name" value="Peptidase_A2_cat"/>
</dbReference>
<keyword evidence="2" id="KW-0064">Aspartyl protease</keyword>
<evidence type="ECO:0000256" key="1">
    <source>
        <dbReference type="ARBA" id="ARBA00022670"/>
    </source>
</evidence>
<keyword evidence="3" id="KW-0378">Hydrolase</keyword>
<dbReference type="PANTHER" id="PTHR19422:SF123">
    <property type="entry name" value="RT1 CLASS I, LOCUS CE15"/>
    <property type="match status" value="1"/>
</dbReference>